<keyword evidence="4" id="KW-1185">Reference proteome</keyword>
<dbReference type="OrthoDB" id="1910844at2"/>
<dbReference type="EMBL" id="FNPI01000006">
    <property type="protein sequence ID" value="SDZ08346.1"/>
    <property type="molecule type" value="Genomic_DNA"/>
</dbReference>
<evidence type="ECO:0000313" key="3">
    <source>
        <dbReference type="EMBL" id="SDZ08346.1"/>
    </source>
</evidence>
<keyword evidence="2" id="KW-0472">Membrane</keyword>
<protein>
    <submittedName>
        <fullName evidence="3">Uncharacterized protein</fullName>
    </submittedName>
</protein>
<dbReference type="STRING" id="1503961.SAMN05421736_10613"/>
<organism evidence="3 4">
    <name type="scientific">Evansella caseinilytica</name>
    <dbReference type="NCBI Taxonomy" id="1503961"/>
    <lineage>
        <taxon>Bacteria</taxon>
        <taxon>Bacillati</taxon>
        <taxon>Bacillota</taxon>
        <taxon>Bacilli</taxon>
        <taxon>Bacillales</taxon>
        <taxon>Bacillaceae</taxon>
        <taxon>Evansella</taxon>
    </lineage>
</organism>
<gene>
    <name evidence="3" type="ORF">SAMN05421736_10613</name>
</gene>
<dbReference type="AlphaFoldDB" id="A0A1H3Q4P5"/>
<reference evidence="4" key="1">
    <citation type="submission" date="2016-10" db="EMBL/GenBank/DDBJ databases">
        <authorList>
            <person name="Varghese N."/>
            <person name="Submissions S."/>
        </authorList>
    </citation>
    <scope>NUCLEOTIDE SEQUENCE [LARGE SCALE GENOMIC DNA]</scope>
    <source>
        <strain evidence="4">SP</strain>
    </source>
</reference>
<feature type="transmembrane region" description="Helical" evidence="2">
    <location>
        <begin position="7"/>
        <end position="29"/>
    </location>
</feature>
<evidence type="ECO:0000256" key="2">
    <source>
        <dbReference type="SAM" id="Phobius"/>
    </source>
</evidence>
<feature type="transmembrane region" description="Helical" evidence="2">
    <location>
        <begin position="61"/>
        <end position="78"/>
    </location>
</feature>
<keyword evidence="2" id="KW-0812">Transmembrane</keyword>
<accession>A0A1H3Q4P5</accession>
<evidence type="ECO:0000313" key="4">
    <source>
        <dbReference type="Proteomes" id="UP000198935"/>
    </source>
</evidence>
<evidence type="ECO:0000256" key="1">
    <source>
        <dbReference type="SAM" id="MobiDB-lite"/>
    </source>
</evidence>
<name>A0A1H3Q4P5_9BACI</name>
<feature type="region of interest" description="Disordered" evidence="1">
    <location>
        <begin position="85"/>
        <end position="107"/>
    </location>
</feature>
<sequence length="126" mass="14199">MNKRKIPVISIALYALAGLLVLYASWALYHSHSYISEMMELNQIMFSGNEFDIVNFYMTNSAQYVVFAVMLFTLGWMLQKNTAGTAGNFDNRSKGKANGKSALPYTVGDAEAGDEDFEEWFQNNDK</sequence>
<proteinExistence type="predicted"/>
<dbReference type="Proteomes" id="UP000198935">
    <property type="component" value="Unassembled WGS sequence"/>
</dbReference>
<keyword evidence="2" id="KW-1133">Transmembrane helix</keyword>